<dbReference type="InterPro" id="IPR029035">
    <property type="entry name" value="DHS-like_NAD/FAD-binding_dom"/>
</dbReference>
<dbReference type="InterPro" id="IPR026591">
    <property type="entry name" value="Sirtuin_cat_small_dom_sf"/>
</dbReference>
<dbReference type="PANTHER" id="PTHR11085">
    <property type="entry name" value="NAD-DEPENDENT PROTEIN DEACYLASE SIRTUIN-5, MITOCHONDRIAL-RELATED"/>
    <property type="match status" value="1"/>
</dbReference>
<dbReference type="Gene3D" id="3.40.50.1220">
    <property type="entry name" value="TPP-binding domain"/>
    <property type="match status" value="1"/>
</dbReference>
<feature type="binding site" evidence="5 6">
    <location>
        <position position="135"/>
    </location>
    <ligand>
        <name>Zn(2+)</name>
        <dbReference type="ChEBI" id="CHEBI:29105"/>
    </ligand>
</feature>
<feature type="domain" description="Deacetylase sirtuin-type" evidence="8">
    <location>
        <begin position="4"/>
        <end position="285"/>
    </location>
</feature>
<organism evidence="9 10">
    <name type="scientific">Rubrivirga litoralis</name>
    <dbReference type="NCBI Taxonomy" id="3075598"/>
    <lineage>
        <taxon>Bacteria</taxon>
        <taxon>Pseudomonadati</taxon>
        <taxon>Rhodothermota</taxon>
        <taxon>Rhodothermia</taxon>
        <taxon>Rhodothermales</taxon>
        <taxon>Rubricoccaceae</taxon>
        <taxon>Rubrivirga</taxon>
    </lineage>
</organism>
<dbReference type="Gene3D" id="3.30.1600.10">
    <property type="entry name" value="SIR2/SIRT2 'Small Domain"/>
    <property type="match status" value="1"/>
</dbReference>
<dbReference type="InterPro" id="IPR003000">
    <property type="entry name" value="Sirtuin"/>
</dbReference>
<keyword evidence="3 5" id="KW-0862">Zinc</keyword>
<gene>
    <name evidence="5" type="primary">cobB</name>
    <name evidence="9" type="ORF">RM540_07250</name>
</gene>
<keyword evidence="4 5" id="KW-0520">NAD</keyword>
<name>A0ABU3BQH7_9BACT</name>
<feature type="binding site" evidence="5 6">
    <location>
        <position position="186"/>
    </location>
    <ligand>
        <name>Zn(2+)</name>
        <dbReference type="ChEBI" id="CHEBI:29105"/>
    </ligand>
</feature>
<comment type="cofactor">
    <cofactor evidence="5">
        <name>Zn(2+)</name>
        <dbReference type="ChEBI" id="CHEBI:29105"/>
    </cofactor>
    <text evidence="5">Binds 1 zinc ion per subunit.</text>
</comment>
<comment type="catalytic activity">
    <reaction evidence="5">
        <text>N(6)-acetyl-L-lysyl-[protein] + NAD(+) + H2O = 2''-O-acetyl-ADP-D-ribose + nicotinamide + L-lysyl-[protein]</text>
        <dbReference type="Rhea" id="RHEA:43636"/>
        <dbReference type="Rhea" id="RHEA-COMP:9752"/>
        <dbReference type="Rhea" id="RHEA-COMP:10731"/>
        <dbReference type="ChEBI" id="CHEBI:15377"/>
        <dbReference type="ChEBI" id="CHEBI:17154"/>
        <dbReference type="ChEBI" id="CHEBI:29969"/>
        <dbReference type="ChEBI" id="CHEBI:57540"/>
        <dbReference type="ChEBI" id="CHEBI:61930"/>
        <dbReference type="ChEBI" id="CHEBI:83767"/>
        <dbReference type="EC" id="2.3.1.286"/>
    </reaction>
</comment>
<dbReference type="PANTHER" id="PTHR11085:SF10">
    <property type="entry name" value="NAD-DEPENDENT PROTEIN DEACYLASE SIRTUIN-5, MITOCHONDRIAL-RELATED"/>
    <property type="match status" value="1"/>
</dbReference>
<dbReference type="RefSeq" id="WP_311662888.1">
    <property type="nucleotide sequence ID" value="NZ_JAVRHT010000013.1"/>
</dbReference>
<feature type="binding site" evidence="5">
    <location>
        <begin position="226"/>
        <end position="228"/>
    </location>
    <ligand>
        <name>NAD(+)</name>
        <dbReference type="ChEBI" id="CHEBI:57540"/>
    </ligand>
</feature>
<feature type="binding site" evidence="5 6">
    <location>
        <position position="132"/>
    </location>
    <ligand>
        <name>Zn(2+)</name>
        <dbReference type="ChEBI" id="CHEBI:29105"/>
    </ligand>
</feature>
<dbReference type="EMBL" id="JAVRHT010000013">
    <property type="protein sequence ID" value="MDT0631545.1"/>
    <property type="molecule type" value="Genomic_DNA"/>
</dbReference>
<sequence>MTAATPPAASLDALARLLHGRRTAVLAGAGISTESGIPDYRGPTTRHVERRPVQYDDFVRDAEARRRYWARATRGWARVADARPNDGHRALARLEAAGAVSGVVTQNVDGLHRRAGSRRVVELHGTLADVACLACGHLWPRADVQAQAEARNPGWLDAALPGGAAAPDGDAELEAAAVARFEPPACPSCGGALKPDVVFFGESVPKPRVATARAIVSDADALLVVGSSLTVYSGYRFVRQAEAEGTPVAIVTLGQTRGHRHAAVALDARLGDVLPALADALCGGVAETSPPDTATPPSGNGGNGAG</sequence>
<comment type="caution">
    <text evidence="9">The sequence shown here is derived from an EMBL/GenBank/DDBJ whole genome shotgun (WGS) entry which is preliminary data.</text>
</comment>
<evidence type="ECO:0000256" key="2">
    <source>
        <dbReference type="ARBA" id="ARBA00022723"/>
    </source>
</evidence>
<accession>A0ABU3BQH7</accession>
<reference evidence="9 10" key="1">
    <citation type="submission" date="2023-09" db="EMBL/GenBank/DDBJ databases">
        <authorList>
            <person name="Rey-Velasco X."/>
        </authorList>
    </citation>
    <scope>NUCLEOTIDE SEQUENCE [LARGE SCALE GENOMIC DNA]</scope>
    <source>
        <strain evidence="9 10">F394</strain>
    </source>
</reference>
<protein>
    <recommendedName>
        <fullName evidence="5">NAD-dependent protein deacetylase</fullName>
        <ecNumber evidence="5">2.3.1.286</ecNumber>
    </recommendedName>
    <alternativeName>
        <fullName evidence="5">Regulatory protein SIR2 homolog</fullName>
    </alternativeName>
</protein>
<feature type="binding site" evidence="5">
    <location>
        <position position="270"/>
    </location>
    <ligand>
        <name>NAD(+)</name>
        <dbReference type="ChEBI" id="CHEBI:57540"/>
    </ligand>
</feature>
<dbReference type="HAMAP" id="MF_01967">
    <property type="entry name" value="Sirtuin_ClassII"/>
    <property type="match status" value="1"/>
</dbReference>
<evidence type="ECO:0000256" key="5">
    <source>
        <dbReference type="HAMAP-Rule" id="MF_01967"/>
    </source>
</evidence>
<dbReference type="SUPFAM" id="SSF52467">
    <property type="entry name" value="DHS-like NAD/FAD-binding domain"/>
    <property type="match status" value="1"/>
</dbReference>
<evidence type="ECO:0000259" key="8">
    <source>
        <dbReference type="PROSITE" id="PS50305"/>
    </source>
</evidence>
<keyword evidence="2 5" id="KW-0479">Metal-binding</keyword>
<comment type="subcellular location">
    <subcellularLocation>
        <location evidence="5">Cytoplasm</location>
    </subcellularLocation>
</comment>
<dbReference type="NCBIfam" id="NF003738">
    <property type="entry name" value="PRK05333.1"/>
    <property type="match status" value="1"/>
</dbReference>
<feature type="binding site" evidence="5">
    <location>
        <begin position="106"/>
        <end position="109"/>
    </location>
    <ligand>
        <name>NAD(+)</name>
        <dbReference type="ChEBI" id="CHEBI:57540"/>
    </ligand>
</feature>
<evidence type="ECO:0000256" key="6">
    <source>
        <dbReference type="PROSITE-ProRule" id="PRU00236"/>
    </source>
</evidence>
<comment type="similarity">
    <text evidence="5">Belongs to the sirtuin family. Class II subfamily.</text>
</comment>
<comment type="function">
    <text evidence="5">NAD-dependent protein deacetylase which modulates the activities of several enzymes which are inactive in their acetylated form.</text>
</comment>
<keyword evidence="10" id="KW-1185">Reference proteome</keyword>
<dbReference type="Pfam" id="PF02146">
    <property type="entry name" value="SIR2"/>
    <property type="match status" value="1"/>
</dbReference>
<dbReference type="InterPro" id="IPR050134">
    <property type="entry name" value="NAD-dep_sirtuin_deacylases"/>
</dbReference>
<feature type="binding site" evidence="5 6">
    <location>
        <position position="189"/>
    </location>
    <ligand>
        <name>Zn(2+)</name>
        <dbReference type="ChEBI" id="CHEBI:29105"/>
    </ligand>
</feature>
<dbReference type="PROSITE" id="PS50305">
    <property type="entry name" value="SIRTUIN"/>
    <property type="match status" value="1"/>
</dbReference>
<evidence type="ECO:0000256" key="3">
    <source>
        <dbReference type="ARBA" id="ARBA00022833"/>
    </source>
</evidence>
<evidence type="ECO:0000313" key="9">
    <source>
        <dbReference type="EMBL" id="MDT0631545.1"/>
    </source>
</evidence>
<evidence type="ECO:0000313" key="10">
    <source>
        <dbReference type="Proteomes" id="UP001267426"/>
    </source>
</evidence>
<dbReference type="Proteomes" id="UP001267426">
    <property type="component" value="Unassembled WGS sequence"/>
</dbReference>
<evidence type="ECO:0000256" key="1">
    <source>
        <dbReference type="ARBA" id="ARBA00022679"/>
    </source>
</evidence>
<proteinExistence type="inferred from homology"/>
<dbReference type="EC" id="2.3.1.286" evidence="5"/>
<evidence type="ECO:0000256" key="4">
    <source>
        <dbReference type="ARBA" id="ARBA00023027"/>
    </source>
</evidence>
<keyword evidence="5" id="KW-0963">Cytoplasm</keyword>
<feature type="active site" description="Proton acceptor" evidence="5 6">
    <location>
        <position position="124"/>
    </location>
</feature>
<dbReference type="InterPro" id="IPR026590">
    <property type="entry name" value="Ssirtuin_cat_dom"/>
</dbReference>
<evidence type="ECO:0000256" key="7">
    <source>
        <dbReference type="SAM" id="MobiDB-lite"/>
    </source>
</evidence>
<dbReference type="InterPro" id="IPR026587">
    <property type="entry name" value="Sirtuin_class_II"/>
</dbReference>
<comment type="caution">
    <text evidence="5">Lacks conserved residue(s) required for the propagation of feature annotation.</text>
</comment>
<feature type="region of interest" description="Disordered" evidence="7">
    <location>
        <begin position="287"/>
        <end position="306"/>
    </location>
</feature>
<keyword evidence="1 5" id="KW-0808">Transferase</keyword>